<dbReference type="EMBL" id="ARYN01000029">
    <property type="protein sequence ID" value="ORL43676.1"/>
    <property type="molecule type" value="Genomic_DNA"/>
</dbReference>
<name>A0A1Y1SY26_9FLAO</name>
<evidence type="ECO:0000313" key="2">
    <source>
        <dbReference type="Proteomes" id="UP000192746"/>
    </source>
</evidence>
<dbReference type="SUPFAM" id="SSF47413">
    <property type="entry name" value="lambda repressor-like DNA-binding domains"/>
    <property type="match status" value="1"/>
</dbReference>
<gene>
    <name evidence="1" type="ORF">IIF7_19659</name>
</gene>
<proteinExistence type="predicted"/>
<dbReference type="Proteomes" id="UP000192746">
    <property type="component" value="Unassembled WGS sequence"/>
</dbReference>
<evidence type="ECO:0000313" key="1">
    <source>
        <dbReference type="EMBL" id="ORL43676.1"/>
    </source>
</evidence>
<dbReference type="Gene3D" id="1.10.260.40">
    <property type="entry name" value="lambda repressor-like DNA-binding domains"/>
    <property type="match status" value="1"/>
</dbReference>
<organism evidence="1 2">
    <name type="scientific">Zunongwangia atlantica 22II14-10F7</name>
    <dbReference type="NCBI Taxonomy" id="1185767"/>
    <lineage>
        <taxon>Bacteria</taxon>
        <taxon>Pseudomonadati</taxon>
        <taxon>Bacteroidota</taxon>
        <taxon>Flavobacteriia</taxon>
        <taxon>Flavobacteriales</taxon>
        <taxon>Flavobacteriaceae</taxon>
        <taxon>Zunongwangia</taxon>
    </lineage>
</organism>
<comment type="caution">
    <text evidence="1">The sequence shown here is derived from an EMBL/GenBank/DDBJ whole genome shotgun (WGS) entry which is preliminary data.</text>
</comment>
<dbReference type="OrthoDB" id="711886at2"/>
<dbReference type="AlphaFoldDB" id="A0A1Y1SY26"/>
<dbReference type="InterPro" id="IPR010982">
    <property type="entry name" value="Lambda_DNA-bd_dom_sf"/>
</dbReference>
<keyword evidence="2" id="KW-1185">Reference proteome</keyword>
<sequence>MARDINRAICLFITEEWIDPFLANGGTQVGFADNHNILESTVRKIKNNPNYRIPVETLFKICHERGISMSDFFKKLMEKFPEFEIS</sequence>
<reference evidence="1 2" key="1">
    <citation type="submission" date="2013-04" db="EMBL/GenBank/DDBJ databases">
        <title>Zunongwangia sp. 22II14-10F7 Genome Sequencing.</title>
        <authorList>
            <person name="Lai Q."/>
            <person name="Shao Z."/>
        </authorList>
    </citation>
    <scope>NUCLEOTIDE SEQUENCE [LARGE SCALE GENOMIC DNA]</scope>
    <source>
        <strain evidence="1 2">22II14-10F7</strain>
    </source>
</reference>
<evidence type="ECO:0008006" key="3">
    <source>
        <dbReference type="Google" id="ProtNLM"/>
    </source>
</evidence>
<accession>A0A1Y1SY26</accession>
<dbReference type="RefSeq" id="WP_084843392.1">
    <property type="nucleotide sequence ID" value="NZ_ARYN01000029.1"/>
</dbReference>
<protein>
    <recommendedName>
        <fullName evidence="3">HTH cro/C1-type domain-containing protein</fullName>
    </recommendedName>
</protein>
<dbReference type="GO" id="GO:0003677">
    <property type="term" value="F:DNA binding"/>
    <property type="evidence" value="ECO:0007669"/>
    <property type="project" value="InterPro"/>
</dbReference>